<gene>
    <name evidence="2" type="ORF">DWG14_04154</name>
</gene>
<dbReference type="AlphaFoldDB" id="A0AAI8L253"/>
<dbReference type="KEGG" id="sge:DWG14_04154"/>
<evidence type="ECO:0008006" key="4">
    <source>
        <dbReference type="Google" id="ProtNLM"/>
    </source>
</evidence>
<feature type="signal peptide" evidence="1">
    <location>
        <begin position="1"/>
        <end position="28"/>
    </location>
</feature>
<dbReference type="Proteomes" id="UP000265765">
    <property type="component" value="Chromosome"/>
</dbReference>
<accession>A0AAI8L253</accession>
<protein>
    <recommendedName>
        <fullName evidence="4">SH3b domain-containing protein</fullName>
    </recommendedName>
</protein>
<name>A0AAI8L253_9ACTN</name>
<evidence type="ECO:0000256" key="1">
    <source>
        <dbReference type="SAM" id="SignalP"/>
    </source>
</evidence>
<reference evidence="2 3" key="1">
    <citation type="submission" date="2018-09" db="EMBL/GenBank/DDBJ databases">
        <title>Production of Trimethoprim by Streptomyces sp. 3E-1.</title>
        <authorList>
            <person name="Kang H.J."/>
            <person name="Kim S.B."/>
        </authorList>
    </citation>
    <scope>NUCLEOTIDE SEQUENCE [LARGE SCALE GENOMIC DNA]</scope>
    <source>
        <strain evidence="2 3">3E-1</strain>
    </source>
</reference>
<organism evidence="2 3">
    <name type="scientific">Streptomyces griseorubiginosus</name>
    <dbReference type="NCBI Taxonomy" id="67304"/>
    <lineage>
        <taxon>Bacteria</taxon>
        <taxon>Bacillati</taxon>
        <taxon>Actinomycetota</taxon>
        <taxon>Actinomycetes</taxon>
        <taxon>Kitasatosporales</taxon>
        <taxon>Streptomycetaceae</taxon>
        <taxon>Streptomyces</taxon>
    </lineage>
</organism>
<keyword evidence="1" id="KW-0732">Signal</keyword>
<feature type="chain" id="PRO_5042513125" description="SH3b domain-containing protein" evidence="1">
    <location>
        <begin position="29"/>
        <end position="176"/>
    </location>
</feature>
<proteinExistence type="predicted"/>
<dbReference type="EMBL" id="CP032427">
    <property type="protein sequence ID" value="AYC39911.1"/>
    <property type="molecule type" value="Genomic_DNA"/>
</dbReference>
<dbReference type="Gene3D" id="2.30.30.40">
    <property type="entry name" value="SH3 Domains"/>
    <property type="match status" value="1"/>
</dbReference>
<evidence type="ECO:0000313" key="3">
    <source>
        <dbReference type="Proteomes" id="UP000265765"/>
    </source>
</evidence>
<sequence>MPMPMRTPTALRTLAVALLTGATLAVPAAGTFAAAAPPTHAEGHGRGGPVWGTIVSRTALNVRDAPTTHSAVVDRLAPGSQDRIECMVRGQSVNGNPYWYWFTGAEGWVSAAFVDTAGRPVPTCADPCPQWKNDTWNNADWSDPDWNAGSDTWAASGTVSFSFSGSWTWTVTGSSG</sequence>
<evidence type="ECO:0000313" key="2">
    <source>
        <dbReference type="EMBL" id="AYC39911.1"/>
    </source>
</evidence>